<organism evidence="1 2">
    <name type="scientific">Austropuccinia psidii MF-1</name>
    <dbReference type="NCBI Taxonomy" id="1389203"/>
    <lineage>
        <taxon>Eukaryota</taxon>
        <taxon>Fungi</taxon>
        <taxon>Dikarya</taxon>
        <taxon>Basidiomycota</taxon>
        <taxon>Pucciniomycotina</taxon>
        <taxon>Pucciniomycetes</taxon>
        <taxon>Pucciniales</taxon>
        <taxon>Sphaerophragmiaceae</taxon>
        <taxon>Austropuccinia</taxon>
    </lineage>
</organism>
<protein>
    <submittedName>
        <fullName evidence="1">Uncharacterized protein</fullName>
    </submittedName>
</protein>
<reference evidence="1" key="1">
    <citation type="submission" date="2021-03" db="EMBL/GenBank/DDBJ databases">
        <title>Draft genome sequence of rust myrtle Austropuccinia psidii MF-1, a brazilian biotype.</title>
        <authorList>
            <person name="Quecine M.C."/>
            <person name="Pachon D.M.R."/>
            <person name="Bonatelli M.L."/>
            <person name="Correr F.H."/>
            <person name="Franceschini L.M."/>
            <person name="Leite T.F."/>
            <person name="Margarido G.R.A."/>
            <person name="Almeida C.A."/>
            <person name="Ferrarezi J.A."/>
            <person name="Labate C.A."/>
        </authorList>
    </citation>
    <scope>NUCLEOTIDE SEQUENCE</scope>
    <source>
        <strain evidence="1">MF-1</strain>
    </source>
</reference>
<sequence length="162" mass="18170">MLLKDQTHFNTICKVREITPHGARQQFGMRRLLPHRLIIEPLYHSYSHTCIGFRIPAQYSLTLSMLTCPHRPPNVTPTLPPISTLTTPYAITPPPLNMLMLPRHPQDMPPTLPLPLLTPSTTHLILSNAYHPYACVVPSQHAYDTNLTPASSSTPPTILMLL</sequence>
<accession>A0A9Q3EG51</accession>
<dbReference type="AlphaFoldDB" id="A0A9Q3EG51"/>
<dbReference type="EMBL" id="AVOT02028206">
    <property type="protein sequence ID" value="MBW0520609.1"/>
    <property type="molecule type" value="Genomic_DNA"/>
</dbReference>
<gene>
    <name evidence="1" type="ORF">O181_060324</name>
</gene>
<name>A0A9Q3EG51_9BASI</name>
<keyword evidence="2" id="KW-1185">Reference proteome</keyword>
<evidence type="ECO:0000313" key="2">
    <source>
        <dbReference type="Proteomes" id="UP000765509"/>
    </source>
</evidence>
<proteinExistence type="predicted"/>
<comment type="caution">
    <text evidence="1">The sequence shown here is derived from an EMBL/GenBank/DDBJ whole genome shotgun (WGS) entry which is preliminary data.</text>
</comment>
<evidence type="ECO:0000313" key="1">
    <source>
        <dbReference type="EMBL" id="MBW0520609.1"/>
    </source>
</evidence>
<dbReference type="Proteomes" id="UP000765509">
    <property type="component" value="Unassembled WGS sequence"/>
</dbReference>